<feature type="domain" description="Histone deacetylase" evidence="2">
    <location>
        <begin position="22"/>
        <end position="308"/>
    </location>
</feature>
<comment type="similarity">
    <text evidence="1">Belongs to the histone deacetylase family.</text>
</comment>
<evidence type="ECO:0000313" key="4">
    <source>
        <dbReference type="Proteomes" id="UP001291309"/>
    </source>
</evidence>
<dbReference type="InterPro" id="IPR037138">
    <property type="entry name" value="His_deacetylse_dom_sf"/>
</dbReference>
<dbReference type="InterPro" id="IPR023801">
    <property type="entry name" value="His_deacetylse_dom"/>
</dbReference>
<dbReference type="PANTHER" id="PTHR10625:SF11">
    <property type="entry name" value="HISTONE DEACETYLASE 14, CHLOROPLASTIC"/>
    <property type="match status" value="1"/>
</dbReference>
<sequence length="342" mass="36516">MTPPTLLLTDPLFLKHEPGRQHPESPARLRSILSVLARKPVAGTQVGQPRSATEQELASVHTPELRKYLLGLAGERAEIDPDTQASPDTYDAAVLAAGAAVQAVEEVMSGRASNAFALVRPPGHHAEPGRAMGFCFFNNVAIAAEAARRHGAERVLVLDWDVHHGNGTQAAFWERRDVLYQSVHQYPYYPGTGAPHEVGVGAGEGFTINCGLPGGASDADYGALFQELFLPIADAFRPQLVLVSAGFDPHRHDPIGGMLLSERGFAAMCSAMKALADSLCGGRLVLLLEGGYSLEGLSQSVHACIEVLAGRRDSFPTGETSSDAMHALALSREALRPYWPAL</sequence>
<proteinExistence type="inferred from homology"/>
<protein>
    <submittedName>
        <fullName evidence="3">Histone deacetylase</fullName>
    </submittedName>
</protein>
<dbReference type="CDD" id="cd09992">
    <property type="entry name" value="HDAC_classII"/>
    <property type="match status" value="1"/>
</dbReference>
<reference evidence="3 4" key="1">
    <citation type="submission" date="2023-12" db="EMBL/GenBank/DDBJ databases">
        <title>the genome sequence of Hyalangium sp. s54d21.</title>
        <authorList>
            <person name="Zhang X."/>
        </authorList>
    </citation>
    <scope>NUCLEOTIDE SEQUENCE [LARGE SCALE GENOMIC DNA]</scope>
    <source>
        <strain evidence="4">s54d21</strain>
    </source>
</reference>
<accession>A0ABU5HEN7</accession>
<dbReference type="InterPro" id="IPR023696">
    <property type="entry name" value="Ureohydrolase_dom_sf"/>
</dbReference>
<comment type="caution">
    <text evidence="3">The sequence shown here is derived from an EMBL/GenBank/DDBJ whole genome shotgun (WGS) entry which is preliminary data.</text>
</comment>
<dbReference type="Pfam" id="PF00850">
    <property type="entry name" value="Hist_deacetyl"/>
    <property type="match status" value="1"/>
</dbReference>
<dbReference type="PRINTS" id="PR01270">
    <property type="entry name" value="HDASUPER"/>
</dbReference>
<dbReference type="Proteomes" id="UP001291309">
    <property type="component" value="Unassembled WGS sequence"/>
</dbReference>
<evidence type="ECO:0000256" key="1">
    <source>
        <dbReference type="ARBA" id="ARBA00005947"/>
    </source>
</evidence>
<dbReference type="SUPFAM" id="SSF52768">
    <property type="entry name" value="Arginase/deacetylase"/>
    <property type="match status" value="1"/>
</dbReference>
<dbReference type="Gene3D" id="3.40.800.20">
    <property type="entry name" value="Histone deacetylase domain"/>
    <property type="match status" value="1"/>
</dbReference>
<evidence type="ECO:0000313" key="3">
    <source>
        <dbReference type="EMBL" id="MDY7231918.1"/>
    </source>
</evidence>
<evidence type="ECO:0000259" key="2">
    <source>
        <dbReference type="Pfam" id="PF00850"/>
    </source>
</evidence>
<dbReference type="PANTHER" id="PTHR10625">
    <property type="entry name" value="HISTONE DEACETYLASE HDAC1-RELATED"/>
    <property type="match status" value="1"/>
</dbReference>
<name>A0ABU5HEN7_9BACT</name>
<dbReference type="EMBL" id="JAXIVS010000017">
    <property type="protein sequence ID" value="MDY7231918.1"/>
    <property type="molecule type" value="Genomic_DNA"/>
</dbReference>
<gene>
    <name evidence="3" type="ORF">SYV04_36360</name>
</gene>
<organism evidence="3 4">
    <name type="scientific">Hyalangium rubrum</name>
    <dbReference type="NCBI Taxonomy" id="3103134"/>
    <lineage>
        <taxon>Bacteria</taxon>
        <taxon>Pseudomonadati</taxon>
        <taxon>Myxococcota</taxon>
        <taxon>Myxococcia</taxon>
        <taxon>Myxococcales</taxon>
        <taxon>Cystobacterineae</taxon>
        <taxon>Archangiaceae</taxon>
        <taxon>Hyalangium</taxon>
    </lineage>
</organism>
<keyword evidence="4" id="KW-1185">Reference proteome</keyword>
<dbReference type="RefSeq" id="WP_321550633.1">
    <property type="nucleotide sequence ID" value="NZ_JAXIVS010000017.1"/>
</dbReference>
<dbReference type="InterPro" id="IPR000286">
    <property type="entry name" value="HDACs"/>
</dbReference>